<dbReference type="Proteomes" id="UP000663760">
    <property type="component" value="Chromosome 11"/>
</dbReference>
<gene>
    <name evidence="1" type="ORF">SI8410_11016033</name>
</gene>
<dbReference type="EMBL" id="LR746274">
    <property type="protein sequence ID" value="CAA7405355.1"/>
    <property type="molecule type" value="Genomic_DNA"/>
</dbReference>
<name>A0A7I8L7V9_SPIIN</name>
<protein>
    <submittedName>
        <fullName evidence="1">Uncharacterized protein</fullName>
    </submittedName>
</protein>
<dbReference type="AlphaFoldDB" id="A0A7I8L7V9"/>
<evidence type="ECO:0000313" key="1">
    <source>
        <dbReference type="EMBL" id="CAA7405355.1"/>
    </source>
</evidence>
<accession>A0A7I8L7V9</accession>
<keyword evidence="2" id="KW-1185">Reference proteome</keyword>
<proteinExistence type="predicted"/>
<organism evidence="1 2">
    <name type="scientific">Spirodela intermedia</name>
    <name type="common">Intermediate duckweed</name>
    <dbReference type="NCBI Taxonomy" id="51605"/>
    <lineage>
        <taxon>Eukaryota</taxon>
        <taxon>Viridiplantae</taxon>
        <taxon>Streptophyta</taxon>
        <taxon>Embryophyta</taxon>
        <taxon>Tracheophyta</taxon>
        <taxon>Spermatophyta</taxon>
        <taxon>Magnoliopsida</taxon>
        <taxon>Liliopsida</taxon>
        <taxon>Araceae</taxon>
        <taxon>Lemnoideae</taxon>
        <taxon>Spirodela</taxon>
    </lineage>
</organism>
<reference evidence="1" key="1">
    <citation type="submission" date="2020-02" db="EMBL/GenBank/DDBJ databases">
        <authorList>
            <person name="Scholz U."/>
            <person name="Mascher M."/>
            <person name="Fiebig A."/>
        </authorList>
    </citation>
    <scope>NUCLEOTIDE SEQUENCE</scope>
</reference>
<sequence length="67" mass="8032">MSSMDNYIKYFKRIYEELSITDHLVDELSMIFIFLYSLGPQYISFTISINVNINHLSFGYYYQLKIS</sequence>
<evidence type="ECO:0000313" key="2">
    <source>
        <dbReference type="Proteomes" id="UP000663760"/>
    </source>
</evidence>